<protein>
    <recommendedName>
        <fullName evidence="3">EcsC family protein</fullName>
    </recommendedName>
</protein>
<dbReference type="Proteomes" id="UP001576774">
    <property type="component" value="Unassembled WGS sequence"/>
</dbReference>
<gene>
    <name evidence="1" type="ORF">ACE1CC_09335</name>
</gene>
<evidence type="ECO:0008006" key="3">
    <source>
        <dbReference type="Google" id="ProtNLM"/>
    </source>
</evidence>
<sequence length="694" mass="73308">MEQQNLSELAKQGNAQAIATFMNRSLQPKGITAKAVMKNDCLQILLEAAQVPNQQVLVPLINKWMSNLGAESIKKVKVFGRQAGEEFPAWNEEFEVSVQNVPNFEELAQQGDINALTKLINQWLNSQSITAKANLKNDCLQIKVESAQVPEQNSVVSVIREGLIGLDIQFCQKVKIFGQQTGDDFPDWQEEFELNEQVELITITPEIVVEDESSTAIVNVEPASQLTVKNQPSSWGGWLGAVKGAAGAVGGAAVSAGKGVAATASQAGKNALDKATEVVSSAISNTASQTSKIVAEKATEVGGAITNTASQTSKIVVEKASGVGGAIANTASQTSKIVVEKASGVGGAIANTASQTSKVVVEKALGVGGAIANTASQTSEIVIKKASDVVTPVVDATGKTIQSAREFSTEWLVRFIDNVDVERAETLVRKLQQKYPDEKPNEIAHRLMIDKALLAGGAGLVSKLIPGTALALAGLDLAATTALSAELIYQVAAAYGLDLESSDRKGEILTIFSLSLSGGLAIDAGVTLLGNIPVAGAVIGASSNAAMLYALGYAACRFYEAKLTPTITMEATLESTQLESQKFLKDAISQQVIMDQILVHVYLAGNPEKTWEEILPELETLNLSPASLEAIAANSNSPPSLETLLAQINSDFAVPLLAQCEKVARLDGVITPEESWVLETITKKFSIDLEAIQV</sequence>
<dbReference type="RefSeq" id="WP_413270192.1">
    <property type="nucleotide sequence ID" value="NZ_JBHFNQ010000068.1"/>
</dbReference>
<proteinExistence type="predicted"/>
<evidence type="ECO:0000313" key="2">
    <source>
        <dbReference type="Proteomes" id="UP001576774"/>
    </source>
</evidence>
<comment type="caution">
    <text evidence="1">The sequence shown here is derived from an EMBL/GenBank/DDBJ whole genome shotgun (WGS) entry which is preliminary data.</text>
</comment>
<evidence type="ECO:0000313" key="1">
    <source>
        <dbReference type="EMBL" id="MFB2877081.1"/>
    </source>
</evidence>
<keyword evidence="2" id="KW-1185">Reference proteome</keyword>
<organism evidence="1 2">
    <name type="scientific">Floridaenema aerugineum BLCC-F46</name>
    <dbReference type="NCBI Taxonomy" id="3153654"/>
    <lineage>
        <taxon>Bacteria</taxon>
        <taxon>Bacillati</taxon>
        <taxon>Cyanobacteriota</taxon>
        <taxon>Cyanophyceae</taxon>
        <taxon>Oscillatoriophycideae</taxon>
        <taxon>Aerosakkonematales</taxon>
        <taxon>Aerosakkonemataceae</taxon>
        <taxon>Floridanema</taxon>
        <taxon>Floridanema aerugineum</taxon>
    </lineage>
</organism>
<dbReference type="EMBL" id="JBHFNQ010000068">
    <property type="protein sequence ID" value="MFB2877081.1"/>
    <property type="molecule type" value="Genomic_DNA"/>
</dbReference>
<name>A0ABV4X2S4_9CYAN</name>
<reference evidence="1 2" key="1">
    <citation type="submission" date="2024-09" db="EMBL/GenBank/DDBJ databases">
        <title>Floridaenema gen nov. (Aerosakkonemataceae, Aerosakkonematales ord. nov., Cyanobacteria) from benthic tropical and subtropical fresh waters, with the description of four new species.</title>
        <authorList>
            <person name="Moretto J.A."/>
            <person name="Berthold D.E."/>
            <person name="Lefler F.W."/>
            <person name="Huang I.-S."/>
            <person name="Laughinghouse H. IV."/>
        </authorList>
    </citation>
    <scope>NUCLEOTIDE SEQUENCE [LARGE SCALE GENOMIC DNA]</scope>
    <source>
        <strain evidence="1 2">BLCC-F46</strain>
    </source>
</reference>
<accession>A0ABV4X2S4</accession>